<dbReference type="Proteomes" id="UP000285023">
    <property type="component" value="Unassembled WGS sequence"/>
</dbReference>
<gene>
    <name evidence="3" type="ORF">D3M59_03325</name>
</gene>
<dbReference type="Pfam" id="PF04773">
    <property type="entry name" value="FecR"/>
    <property type="match status" value="1"/>
</dbReference>
<dbReference type="Gene3D" id="2.60.120.1440">
    <property type="match status" value="1"/>
</dbReference>
<dbReference type="OrthoDB" id="7346218at2"/>
<dbReference type="AlphaFoldDB" id="A0A418Q1V1"/>
<dbReference type="InterPro" id="IPR006860">
    <property type="entry name" value="FecR"/>
</dbReference>
<dbReference type="InterPro" id="IPR012373">
    <property type="entry name" value="Ferrdict_sens_TM"/>
</dbReference>
<dbReference type="PANTHER" id="PTHR30273">
    <property type="entry name" value="PERIPLASMIC SIGNAL SENSOR AND SIGMA FACTOR ACTIVATOR FECR-RELATED"/>
    <property type="match status" value="1"/>
</dbReference>
<proteinExistence type="predicted"/>
<feature type="domain" description="FecR protein" evidence="1">
    <location>
        <begin position="103"/>
        <end position="192"/>
    </location>
</feature>
<dbReference type="PANTHER" id="PTHR30273:SF2">
    <property type="entry name" value="PROTEIN FECR"/>
    <property type="match status" value="1"/>
</dbReference>
<evidence type="ECO:0000313" key="3">
    <source>
        <dbReference type="EMBL" id="RIX32026.1"/>
    </source>
</evidence>
<comment type="caution">
    <text evidence="3">The sequence shown here is derived from an EMBL/GenBank/DDBJ whole genome shotgun (WGS) entry which is preliminary data.</text>
</comment>
<dbReference type="GO" id="GO:0016989">
    <property type="term" value="F:sigma factor antagonist activity"/>
    <property type="evidence" value="ECO:0007669"/>
    <property type="project" value="TreeGrafter"/>
</dbReference>
<reference evidence="3 4" key="1">
    <citation type="submission" date="2018-09" db="EMBL/GenBank/DDBJ databases">
        <title>Sphingomonas sp. DAC4.</title>
        <authorList>
            <person name="Seo T."/>
        </authorList>
    </citation>
    <scope>NUCLEOTIDE SEQUENCE [LARGE SCALE GENOMIC DNA]</scope>
    <source>
        <strain evidence="3 4">DAC4</strain>
    </source>
</reference>
<accession>A0A418Q1V1</accession>
<dbReference type="RefSeq" id="WP_119531565.1">
    <property type="nucleotide sequence ID" value="NZ_QXTF01000001.1"/>
</dbReference>
<keyword evidence="4" id="KW-1185">Reference proteome</keyword>
<dbReference type="PIRSF" id="PIRSF018266">
    <property type="entry name" value="FecR"/>
    <property type="match status" value="1"/>
</dbReference>
<dbReference type="Pfam" id="PF16220">
    <property type="entry name" value="DUF4880"/>
    <property type="match status" value="1"/>
</dbReference>
<name>A0A418Q1V1_9SPHN</name>
<evidence type="ECO:0000259" key="1">
    <source>
        <dbReference type="Pfam" id="PF04773"/>
    </source>
</evidence>
<evidence type="ECO:0000313" key="4">
    <source>
        <dbReference type="Proteomes" id="UP000285023"/>
    </source>
</evidence>
<protein>
    <submittedName>
        <fullName evidence="3">DUF4880 domain-containing protein</fullName>
    </submittedName>
</protein>
<dbReference type="InterPro" id="IPR032623">
    <property type="entry name" value="FecR_N"/>
</dbReference>
<feature type="domain" description="FecR N-terminal" evidence="2">
    <location>
        <begin position="10"/>
        <end position="47"/>
    </location>
</feature>
<evidence type="ECO:0000259" key="2">
    <source>
        <dbReference type="Pfam" id="PF16220"/>
    </source>
</evidence>
<sequence>MTRTGEPKIEEALTWLIRTNDPEFQDWEAFTDWLERDPTNADAYHRLAGRETDLLAQLEKGGAVRAALRPSSVPRRLAIAASLAVLAAAGTTILVPRLTPQSYVTAPGEQRTITLAEGDQLVMNGGTRLEVAGFDRRTVRLAEGEILVRLQGPANQGLKVTSGDLLLTDIGTVFDVVRIGTLTSVAVSEGAIVADPSGARLVLRKGDRLDARDGDRILRPMRVDEASIGAWTGGQLVYRSEPVGRVIGDLRRTTGIDFTLQDDMGPRQFTGTLAIAEIRNDPQALGPLLGLDVKRAGDRWMIGGGATN</sequence>
<organism evidence="3 4">
    <name type="scientific">Sphingomonas edaphi</name>
    <dbReference type="NCBI Taxonomy" id="2315689"/>
    <lineage>
        <taxon>Bacteria</taxon>
        <taxon>Pseudomonadati</taxon>
        <taxon>Pseudomonadota</taxon>
        <taxon>Alphaproteobacteria</taxon>
        <taxon>Sphingomonadales</taxon>
        <taxon>Sphingomonadaceae</taxon>
        <taxon>Sphingomonas</taxon>
    </lineage>
</organism>
<dbReference type="EMBL" id="QXTF01000001">
    <property type="protein sequence ID" value="RIX32026.1"/>
    <property type="molecule type" value="Genomic_DNA"/>
</dbReference>